<name>A0ABP4RPB3_9ACTN</name>
<organism evidence="3 4">
    <name type="scientific">Fodinicola feengrottensis</name>
    <dbReference type="NCBI Taxonomy" id="435914"/>
    <lineage>
        <taxon>Bacteria</taxon>
        <taxon>Bacillati</taxon>
        <taxon>Actinomycetota</taxon>
        <taxon>Actinomycetes</taxon>
        <taxon>Mycobacteriales</taxon>
        <taxon>Fodinicola</taxon>
    </lineage>
</organism>
<comment type="caution">
    <text evidence="3">The sequence shown here is derived from an EMBL/GenBank/DDBJ whole genome shotgun (WGS) entry which is preliminary data.</text>
</comment>
<accession>A0ABP4RPB3</accession>
<dbReference type="Pfam" id="PF01522">
    <property type="entry name" value="Polysacc_deac_1"/>
    <property type="match status" value="1"/>
</dbReference>
<dbReference type="SUPFAM" id="SSF88713">
    <property type="entry name" value="Glycoside hydrolase/deacetylase"/>
    <property type="match status" value="1"/>
</dbReference>
<feature type="domain" description="NodB homology" evidence="2">
    <location>
        <begin position="73"/>
        <end position="259"/>
    </location>
</feature>
<proteinExistence type="predicted"/>
<sequence>MVLFNRSRVAVLLAVVLVLGGLTAGASVQEDPVRLPIPGVPTQAAQVSTRPNQRAVAAHLKPASFVYEDTGSAGIQLTFDDGPSPLWTPKVLQVLAKYHVHAIFCMVGFRVREHPELVRAVADAGHTLCNHTVEHDPSIGTWSVPDIRADLVENNELITAASGGVKPVYFRSPHGDFTPRIVEVAREVGLASLGWKVTATDWADPPPPAWDIAANIHHHVRPGSIILFHDAGSPGTHAQTVAALKLVLDDFQRRHLKTAYL</sequence>
<dbReference type="Gene3D" id="3.20.20.370">
    <property type="entry name" value="Glycoside hydrolase/deacetylase"/>
    <property type="match status" value="1"/>
</dbReference>
<dbReference type="InterPro" id="IPR002509">
    <property type="entry name" value="NODB_dom"/>
</dbReference>
<evidence type="ECO:0000256" key="1">
    <source>
        <dbReference type="SAM" id="SignalP"/>
    </source>
</evidence>
<feature type="signal peptide" evidence="1">
    <location>
        <begin position="1"/>
        <end position="26"/>
    </location>
</feature>
<gene>
    <name evidence="3" type="ORF">GCM10009765_02140</name>
</gene>
<dbReference type="EMBL" id="BAAANY010000001">
    <property type="protein sequence ID" value="GAA1656351.1"/>
    <property type="molecule type" value="Genomic_DNA"/>
</dbReference>
<feature type="chain" id="PRO_5045156116" evidence="1">
    <location>
        <begin position="27"/>
        <end position="261"/>
    </location>
</feature>
<reference evidence="4" key="1">
    <citation type="journal article" date="2019" name="Int. J. Syst. Evol. Microbiol.">
        <title>The Global Catalogue of Microorganisms (GCM) 10K type strain sequencing project: providing services to taxonomists for standard genome sequencing and annotation.</title>
        <authorList>
            <consortium name="The Broad Institute Genomics Platform"/>
            <consortium name="The Broad Institute Genome Sequencing Center for Infectious Disease"/>
            <person name="Wu L."/>
            <person name="Ma J."/>
        </authorList>
    </citation>
    <scope>NUCLEOTIDE SEQUENCE [LARGE SCALE GENOMIC DNA]</scope>
    <source>
        <strain evidence="4">JCM 14718</strain>
    </source>
</reference>
<dbReference type="CDD" id="cd10917">
    <property type="entry name" value="CE4_NodB_like_6s_7s"/>
    <property type="match status" value="1"/>
</dbReference>
<evidence type="ECO:0000259" key="2">
    <source>
        <dbReference type="PROSITE" id="PS51677"/>
    </source>
</evidence>
<keyword evidence="4" id="KW-1185">Reference proteome</keyword>
<dbReference type="PROSITE" id="PS51677">
    <property type="entry name" value="NODB"/>
    <property type="match status" value="1"/>
</dbReference>
<dbReference type="PANTHER" id="PTHR10587:SF137">
    <property type="entry name" value="4-DEOXY-4-FORMAMIDO-L-ARABINOSE-PHOSPHOUNDECAPRENOL DEFORMYLASE ARND-RELATED"/>
    <property type="match status" value="1"/>
</dbReference>
<dbReference type="InterPro" id="IPR050248">
    <property type="entry name" value="Polysacc_deacetylase_ArnD"/>
</dbReference>
<dbReference type="Proteomes" id="UP001500618">
    <property type="component" value="Unassembled WGS sequence"/>
</dbReference>
<evidence type="ECO:0000313" key="4">
    <source>
        <dbReference type="Proteomes" id="UP001500618"/>
    </source>
</evidence>
<dbReference type="PANTHER" id="PTHR10587">
    <property type="entry name" value="GLYCOSYL TRANSFERASE-RELATED"/>
    <property type="match status" value="1"/>
</dbReference>
<protein>
    <submittedName>
        <fullName evidence="3">Polysaccharide deacetylase family protein</fullName>
    </submittedName>
</protein>
<dbReference type="InterPro" id="IPR011330">
    <property type="entry name" value="Glyco_hydro/deAcase_b/a-brl"/>
</dbReference>
<keyword evidence="1" id="KW-0732">Signal</keyword>
<evidence type="ECO:0000313" key="3">
    <source>
        <dbReference type="EMBL" id="GAA1656351.1"/>
    </source>
</evidence>